<dbReference type="Proteomes" id="UP001472866">
    <property type="component" value="Chromosome 06"/>
</dbReference>
<dbReference type="HAMAP" id="MF_00534">
    <property type="entry name" value="Asn_tRNA_synth"/>
    <property type="match status" value="1"/>
</dbReference>
<dbReference type="Pfam" id="PF00152">
    <property type="entry name" value="tRNA-synt_2"/>
    <property type="match status" value="2"/>
</dbReference>
<dbReference type="CDD" id="cd04318">
    <property type="entry name" value="EcAsnRS_like_N"/>
    <property type="match status" value="1"/>
</dbReference>
<keyword evidence="6" id="KW-0648">Protein biosynthesis</keyword>
<gene>
    <name evidence="11" type="ORF">HKI87_06g39880</name>
</gene>
<evidence type="ECO:0000256" key="2">
    <source>
        <dbReference type="ARBA" id="ARBA00012816"/>
    </source>
</evidence>
<name>A0AAX4P8V0_9CHLO</name>
<keyword evidence="5" id="KW-0067">ATP-binding</keyword>
<feature type="region of interest" description="Disordered" evidence="9">
    <location>
        <begin position="57"/>
        <end position="80"/>
    </location>
</feature>
<dbReference type="Gene3D" id="3.30.930.10">
    <property type="entry name" value="Bira Bifunctional Protein, Domain 2"/>
    <property type="match status" value="1"/>
</dbReference>
<feature type="coiled-coil region" evidence="8">
    <location>
        <begin position="310"/>
        <end position="340"/>
    </location>
</feature>
<evidence type="ECO:0000256" key="4">
    <source>
        <dbReference type="ARBA" id="ARBA00022741"/>
    </source>
</evidence>
<dbReference type="PANTHER" id="PTHR22594:SF34">
    <property type="entry name" value="ASPARAGINE--TRNA LIGASE, MITOCHONDRIAL-RELATED"/>
    <property type="match status" value="1"/>
</dbReference>
<keyword evidence="8" id="KW-0175">Coiled coil</keyword>
<proteinExistence type="inferred from homology"/>
<evidence type="ECO:0000256" key="1">
    <source>
        <dbReference type="ARBA" id="ARBA00008226"/>
    </source>
</evidence>
<accession>A0AAX4P8V0</accession>
<dbReference type="AlphaFoldDB" id="A0AAX4P8V0"/>
<sequence length="620" mass="68591">MNRLVNIWAGNRQHILKYPQGRHHHHATWRGWNQEKRGRNKVTLVCRAKVEGGGGAGVGITEPRAMVPPTTGRPTTGKFERPPRIAQVLSTPPKAGENSEEGEYAEVFGWVRSSRAQKSVAFVDVSDGSCSAGLQVVASASNAPDAHALVAGGECTTGCSVRVRGRLVESRAKGQQRELQCEEIEVLGACPADEYPLQKKKHSLEFLRSIAHLRPRTRTIQSAARVRSTLTQQTHAFFAKNGFSYVNTPVITRSDCEGAGEAFRVTTMAPEGSGVGGEEELERAKDAVAAQGLVVKEAKARAKEQGESPNEFAKEEISRLLELKRECEALEQASAGQEGNEDDFFGGPAFLTVSGQLEAETYACALRDVYTFGPTFRAENSNTNRHLAEFWMLEPELAFAGLDDVIACAEAYIKHCLVSVLEERAEDLDFLHSSSSASTAEGSEPRTEMLRRFSTCVWHRITYTEAVDLLVEAQRDGKCDFEFEVKWGSDLQTEHERWLCEVAFGGSPLFVTDYPKDIKAFYMRLNEDGKTVSAVDLLVPGVGELVGGSAREERIEILERNMEGHGVADQLWWYRDLRKYGTVKHAGFGLGFERLVQLCTGLENIRDVTPFPRYPGHCEF</sequence>
<dbReference type="SUPFAM" id="SSF50249">
    <property type="entry name" value="Nucleic acid-binding proteins"/>
    <property type="match status" value="1"/>
</dbReference>
<dbReference type="GO" id="GO:0005524">
    <property type="term" value="F:ATP binding"/>
    <property type="evidence" value="ECO:0007669"/>
    <property type="project" value="UniProtKB-KW"/>
</dbReference>
<organism evidence="11 12">
    <name type="scientific">Chloropicon roscoffensis</name>
    <dbReference type="NCBI Taxonomy" id="1461544"/>
    <lineage>
        <taxon>Eukaryota</taxon>
        <taxon>Viridiplantae</taxon>
        <taxon>Chlorophyta</taxon>
        <taxon>Chloropicophyceae</taxon>
        <taxon>Chloropicales</taxon>
        <taxon>Chloropicaceae</taxon>
        <taxon>Chloropicon</taxon>
    </lineage>
</organism>
<dbReference type="Pfam" id="PF01336">
    <property type="entry name" value="tRNA_anti-codon"/>
    <property type="match status" value="1"/>
</dbReference>
<keyword evidence="3 11" id="KW-0436">Ligase</keyword>
<evidence type="ECO:0000256" key="3">
    <source>
        <dbReference type="ARBA" id="ARBA00022598"/>
    </source>
</evidence>
<dbReference type="GO" id="GO:0006421">
    <property type="term" value="P:asparaginyl-tRNA aminoacylation"/>
    <property type="evidence" value="ECO:0007669"/>
    <property type="project" value="InterPro"/>
</dbReference>
<dbReference type="GO" id="GO:0004816">
    <property type="term" value="F:asparagine-tRNA ligase activity"/>
    <property type="evidence" value="ECO:0007669"/>
    <property type="project" value="UniProtKB-EC"/>
</dbReference>
<dbReference type="InterPro" id="IPR004522">
    <property type="entry name" value="Asn-tRNA-ligase"/>
</dbReference>
<evidence type="ECO:0000313" key="12">
    <source>
        <dbReference type="Proteomes" id="UP001472866"/>
    </source>
</evidence>
<comment type="similarity">
    <text evidence="1">Belongs to the class-II aminoacyl-tRNA synthetase family.</text>
</comment>
<dbReference type="CDD" id="cd00776">
    <property type="entry name" value="AsxRS_core"/>
    <property type="match status" value="1"/>
</dbReference>
<evidence type="ECO:0000259" key="10">
    <source>
        <dbReference type="PROSITE" id="PS50862"/>
    </source>
</evidence>
<dbReference type="InterPro" id="IPR006195">
    <property type="entry name" value="aa-tRNA-synth_II"/>
</dbReference>
<dbReference type="GO" id="GO:0005739">
    <property type="term" value="C:mitochondrion"/>
    <property type="evidence" value="ECO:0007669"/>
    <property type="project" value="TreeGrafter"/>
</dbReference>
<feature type="domain" description="Aminoacyl-transfer RNA synthetases class-II family profile" evidence="10">
    <location>
        <begin position="369"/>
        <end position="610"/>
    </location>
</feature>
<dbReference type="InterPro" id="IPR004364">
    <property type="entry name" value="Aa-tRNA-synt_II"/>
</dbReference>
<reference evidence="11 12" key="1">
    <citation type="submission" date="2024-03" db="EMBL/GenBank/DDBJ databases">
        <title>Complete genome sequence of the green alga Chloropicon roscoffensis RCC1871.</title>
        <authorList>
            <person name="Lemieux C."/>
            <person name="Pombert J.-F."/>
            <person name="Otis C."/>
            <person name="Turmel M."/>
        </authorList>
    </citation>
    <scope>NUCLEOTIDE SEQUENCE [LARGE SCALE GENOMIC DNA]</scope>
    <source>
        <strain evidence="11 12">RCC1871</strain>
    </source>
</reference>
<dbReference type="PRINTS" id="PR01042">
    <property type="entry name" value="TRNASYNTHASP"/>
</dbReference>
<evidence type="ECO:0000256" key="8">
    <source>
        <dbReference type="SAM" id="Coils"/>
    </source>
</evidence>
<dbReference type="Gene3D" id="2.40.50.140">
    <property type="entry name" value="Nucleic acid-binding proteins"/>
    <property type="match status" value="1"/>
</dbReference>
<dbReference type="EMBL" id="CP151506">
    <property type="protein sequence ID" value="WZN62451.1"/>
    <property type="molecule type" value="Genomic_DNA"/>
</dbReference>
<keyword evidence="12" id="KW-1185">Reference proteome</keyword>
<evidence type="ECO:0000256" key="7">
    <source>
        <dbReference type="ARBA" id="ARBA00023146"/>
    </source>
</evidence>
<evidence type="ECO:0000256" key="5">
    <source>
        <dbReference type="ARBA" id="ARBA00022840"/>
    </source>
</evidence>
<dbReference type="NCBIfam" id="NF003037">
    <property type="entry name" value="PRK03932.1"/>
    <property type="match status" value="1"/>
</dbReference>
<protein>
    <recommendedName>
        <fullName evidence="2">asparagine--tRNA ligase</fullName>
        <ecNumber evidence="2">6.1.1.22</ecNumber>
    </recommendedName>
</protein>
<keyword evidence="4" id="KW-0547">Nucleotide-binding</keyword>
<dbReference type="PANTHER" id="PTHR22594">
    <property type="entry name" value="ASPARTYL/LYSYL-TRNA SYNTHETASE"/>
    <property type="match status" value="1"/>
</dbReference>
<dbReference type="PROSITE" id="PS50862">
    <property type="entry name" value="AA_TRNA_LIGASE_II"/>
    <property type="match status" value="1"/>
</dbReference>
<evidence type="ECO:0000313" key="11">
    <source>
        <dbReference type="EMBL" id="WZN62451.1"/>
    </source>
</evidence>
<evidence type="ECO:0000256" key="9">
    <source>
        <dbReference type="SAM" id="MobiDB-lite"/>
    </source>
</evidence>
<keyword evidence="7" id="KW-0030">Aminoacyl-tRNA synthetase</keyword>
<dbReference type="InterPro" id="IPR002312">
    <property type="entry name" value="Asp/Asn-tRNA-synth_IIb"/>
</dbReference>
<dbReference type="SUPFAM" id="SSF55681">
    <property type="entry name" value="Class II aaRS and biotin synthetases"/>
    <property type="match status" value="1"/>
</dbReference>
<evidence type="ECO:0000256" key="6">
    <source>
        <dbReference type="ARBA" id="ARBA00022917"/>
    </source>
</evidence>
<dbReference type="GO" id="GO:0003676">
    <property type="term" value="F:nucleic acid binding"/>
    <property type="evidence" value="ECO:0007669"/>
    <property type="project" value="InterPro"/>
</dbReference>
<dbReference type="EC" id="6.1.1.22" evidence="2"/>
<dbReference type="NCBIfam" id="TIGR00457">
    <property type="entry name" value="asnS"/>
    <property type="match status" value="1"/>
</dbReference>
<dbReference type="InterPro" id="IPR045864">
    <property type="entry name" value="aa-tRNA-synth_II/BPL/LPL"/>
</dbReference>
<dbReference type="InterPro" id="IPR012340">
    <property type="entry name" value="NA-bd_OB-fold"/>
</dbReference>
<dbReference type="InterPro" id="IPR004365">
    <property type="entry name" value="NA-bd_OB_tRNA"/>
</dbReference>